<protein>
    <submittedName>
        <fullName evidence="7">Putative 5xTM membrane YitT family protein</fullName>
    </submittedName>
</protein>
<evidence type="ECO:0000256" key="6">
    <source>
        <dbReference type="SAM" id="Phobius"/>
    </source>
</evidence>
<dbReference type="InterPro" id="IPR003740">
    <property type="entry name" value="YitT"/>
</dbReference>
<sequence length="208" mass="22628">MAAADTATPREEDQHTLFEDAQGLLFGTIMCAFALIPLRTLGLITGQIAGFAVLVSYVTGWSFGAIFFVANLPFYWFGYKRLGKKFMLKTFASVAMVSVFAEWFPTLASFERLNPVLGAVIFGFATGAGLLAIFRHGASLGGIGIIGLYIQDATGFKAGYVQLIFDACLFVAAFFLLPLPMVLYSLLGALVVNLVIAINHRRDRYIAM</sequence>
<dbReference type="Pfam" id="PF02588">
    <property type="entry name" value="YitT_membrane"/>
    <property type="match status" value="1"/>
</dbReference>
<organism evidence="7 8">
    <name type="scientific">Celeribacter persicus</name>
    <dbReference type="NCBI Taxonomy" id="1651082"/>
    <lineage>
        <taxon>Bacteria</taxon>
        <taxon>Pseudomonadati</taxon>
        <taxon>Pseudomonadota</taxon>
        <taxon>Alphaproteobacteria</taxon>
        <taxon>Rhodobacterales</taxon>
        <taxon>Roseobacteraceae</taxon>
        <taxon>Celeribacter</taxon>
    </lineage>
</organism>
<proteinExistence type="predicted"/>
<dbReference type="EMBL" id="QAOH01000007">
    <property type="protein sequence ID" value="PTQ71958.1"/>
    <property type="molecule type" value="Genomic_DNA"/>
</dbReference>
<dbReference type="AlphaFoldDB" id="A0A2T5HK53"/>
<feature type="transmembrane region" description="Helical" evidence="6">
    <location>
        <begin position="181"/>
        <end position="198"/>
    </location>
</feature>
<evidence type="ECO:0000256" key="4">
    <source>
        <dbReference type="ARBA" id="ARBA00022989"/>
    </source>
</evidence>
<feature type="transmembrane region" description="Helical" evidence="6">
    <location>
        <begin position="24"/>
        <end position="42"/>
    </location>
</feature>
<keyword evidence="2" id="KW-1003">Cell membrane</keyword>
<keyword evidence="3 6" id="KW-0812">Transmembrane</keyword>
<evidence type="ECO:0000256" key="2">
    <source>
        <dbReference type="ARBA" id="ARBA00022475"/>
    </source>
</evidence>
<evidence type="ECO:0000256" key="1">
    <source>
        <dbReference type="ARBA" id="ARBA00004651"/>
    </source>
</evidence>
<evidence type="ECO:0000313" key="7">
    <source>
        <dbReference type="EMBL" id="PTQ71958.1"/>
    </source>
</evidence>
<keyword evidence="5 6" id="KW-0472">Membrane</keyword>
<gene>
    <name evidence="7" type="ORF">C8N42_107137</name>
</gene>
<comment type="subcellular location">
    <subcellularLocation>
        <location evidence="1">Cell membrane</location>
        <topology evidence="1">Multi-pass membrane protein</topology>
    </subcellularLocation>
</comment>
<dbReference type="RefSeq" id="WP_107816639.1">
    <property type="nucleotide sequence ID" value="NZ_QAOH01000007.1"/>
</dbReference>
<dbReference type="PANTHER" id="PTHR33545:SF5">
    <property type="entry name" value="UPF0750 MEMBRANE PROTEIN YITT"/>
    <property type="match status" value="1"/>
</dbReference>
<dbReference type="InterPro" id="IPR051461">
    <property type="entry name" value="UPF0750_membrane"/>
</dbReference>
<dbReference type="GO" id="GO:0005886">
    <property type="term" value="C:plasma membrane"/>
    <property type="evidence" value="ECO:0007669"/>
    <property type="project" value="UniProtKB-SubCell"/>
</dbReference>
<reference evidence="7 8" key="1">
    <citation type="submission" date="2018-04" db="EMBL/GenBank/DDBJ databases">
        <title>Genomic Encyclopedia of Archaeal and Bacterial Type Strains, Phase II (KMG-II): from individual species to whole genera.</title>
        <authorList>
            <person name="Goeker M."/>
        </authorList>
    </citation>
    <scope>NUCLEOTIDE SEQUENCE [LARGE SCALE GENOMIC DNA]</scope>
    <source>
        <strain evidence="7 8">DSM 100434</strain>
    </source>
</reference>
<name>A0A2T5HK53_9RHOB</name>
<feature type="transmembrane region" description="Helical" evidence="6">
    <location>
        <begin position="116"/>
        <end position="134"/>
    </location>
</feature>
<dbReference type="OrthoDB" id="3296441at2"/>
<dbReference type="PANTHER" id="PTHR33545">
    <property type="entry name" value="UPF0750 MEMBRANE PROTEIN YITT-RELATED"/>
    <property type="match status" value="1"/>
</dbReference>
<keyword evidence="4 6" id="KW-1133">Transmembrane helix</keyword>
<evidence type="ECO:0000256" key="5">
    <source>
        <dbReference type="ARBA" id="ARBA00023136"/>
    </source>
</evidence>
<comment type="caution">
    <text evidence="7">The sequence shown here is derived from an EMBL/GenBank/DDBJ whole genome shotgun (WGS) entry which is preliminary data.</text>
</comment>
<accession>A0A2T5HK53</accession>
<feature type="transmembrane region" description="Helical" evidence="6">
    <location>
        <begin position="86"/>
        <end position="104"/>
    </location>
</feature>
<evidence type="ECO:0000313" key="8">
    <source>
        <dbReference type="Proteomes" id="UP000244077"/>
    </source>
</evidence>
<dbReference type="Proteomes" id="UP000244077">
    <property type="component" value="Unassembled WGS sequence"/>
</dbReference>
<feature type="transmembrane region" description="Helical" evidence="6">
    <location>
        <begin position="48"/>
        <end position="74"/>
    </location>
</feature>
<evidence type="ECO:0000256" key="3">
    <source>
        <dbReference type="ARBA" id="ARBA00022692"/>
    </source>
</evidence>
<keyword evidence="8" id="KW-1185">Reference proteome</keyword>